<reference evidence="2 3" key="1">
    <citation type="submission" date="2009-11" db="EMBL/GenBank/DDBJ databases">
        <authorList>
            <person name="Weinstock G."/>
            <person name="Sodergren E."/>
            <person name="Clifton S."/>
            <person name="Fulton L."/>
            <person name="Fulton B."/>
            <person name="Courtney L."/>
            <person name="Fronick C."/>
            <person name="Harrison M."/>
            <person name="Strong C."/>
            <person name="Farmer C."/>
            <person name="Delahaunty K."/>
            <person name="Markovic C."/>
            <person name="Hall O."/>
            <person name="Minx P."/>
            <person name="Tomlinson C."/>
            <person name="Mitreva M."/>
            <person name="Nelson J."/>
            <person name="Hou S."/>
            <person name="Wollam A."/>
            <person name="Pepin K.H."/>
            <person name="Johnson M."/>
            <person name="Bhonagiri V."/>
            <person name="Nash W.E."/>
            <person name="Warren W."/>
            <person name="Chinwalla A."/>
            <person name="Mardis E.R."/>
            <person name="Wilson R.K."/>
        </authorList>
    </citation>
    <scope>NUCLEOTIDE SEQUENCE [LARGE SCALE GENOMIC DNA]</scope>
    <source>
        <strain evidence="2 3">DSM 20093</strain>
    </source>
</reference>
<name>D1NS85_9BIFI</name>
<organism evidence="2 3">
    <name type="scientific">Bifidobacterium gallicum DSM 20093 = LMG 11596</name>
    <dbReference type="NCBI Taxonomy" id="561180"/>
    <lineage>
        <taxon>Bacteria</taxon>
        <taxon>Bacillati</taxon>
        <taxon>Actinomycetota</taxon>
        <taxon>Actinomycetes</taxon>
        <taxon>Bifidobacteriales</taxon>
        <taxon>Bifidobacteriaceae</taxon>
        <taxon>Bifidobacterium</taxon>
    </lineage>
</organism>
<protein>
    <recommendedName>
        <fullName evidence="1">DUF6487 domain-containing protein</fullName>
    </recommendedName>
</protein>
<comment type="caution">
    <text evidence="2">The sequence shown here is derived from an EMBL/GenBank/DDBJ whole genome shotgun (WGS) entry which is preliminary data.</text>
</comment>
<accession>D1NS85</accession>
<evidence type="ECO:0000313" key="2">
    <source>
        <dbReference type="EMBL" id="EFA23537.1"/>
    </source>
</evidence>
<evidence type="ECO:0000259" key="1">
    <source>
        <dbReference type="Pfam" id="PF20097"/>
    </source>
</evidence>
<evidence type="ECO:0000313" key="3">
    <source>
        <dbReference type="Proteomes" id="UP000003656"/>
    </source>
</evidence>
<gene>
    <name evidence="2" type="ORF">BIFGAL_02641</name>
</gene>
<dbReference type="Pfam" id="PF20097">
    <property type="entry name" value="DUF6487"/>
    <property type="match status" value="1"/>
</dbReference>
<dbReference type="eggNOG" id="ENOG502ZGU0">
    <property type="taxonomic scope" value="Bacteria"/>
</dbReference>
<feature type="domain" description="DUF6487" evidence="1">
    <location>
        <begin position="6"/>
        <end position="74"/>
    </location>
</feature>
<sequence>MTTMTCPECNGELEQGFLFSTKDGAFSFADEVPSSFKDAKNAPGFVQITAPKVGGRANVPALLCRACRQLIVTY</sequence>
<dbReference type="RefSeq" id="WP_006294025.1">
    <property type="nucleotide sequence ID" value="NZ_ABXB03000001.1"/>
</dbReference>
<dbReference type="AlphaFoldDB" id="D1NS85"/>
<dbReference type="Proteomes" id="UP000003656">
    <property type="component" value="Unassembled WGS sequence"/>
</dbReference>
<dbReference type="InterPro" id="IPR045504">
    <property type="entry name" value="DUF6487"/>
</dbReference>
<proteinExistence type="predicted"/>
<dbReference type="EMBL" id="ABXB03000001">
    <property type="protein sequence ID" value="EFA23537.1"/>
    <property type="molecule type" value="Genomic_DNA"/>
</dbReference>